<dbReference type="PANTHER" id="PTHR10574:SF233">
    <property type="entry name" value="LAMININ SUBUNIT BETA-1"/>
    <property type="match status" value="1"/>
</dbReference>
<dbReference type="InterPro" id="IPR056863">
    <property type="entry name" value="LMN_ATRN_NET-like_EGF"/>
</dbReference>
<evidence type="ECO:0000313" key="20">
    <source>
        <dbReference type="Proteomes" id="UP000472277"/>
    </source>
</evidence>
<feature type="disulfide bond" evidence="13">
    <location>
        <begin position="1101"/>
        <end position="1118"/>
    </location>
</feature>
<dbReference type="GO" id="GO:0016477">
    <property type="term" value="P:cell migration"/>
    <property type="evidence" value="ECO:0007669"/>
    <property type="project" value="TreeGrafter"/>
</dbReference>
<dbReference type="Gene3D" id="2.60.120.260">
    <property type="entry name" value="Galactose-binding domain-like"/>
    <property type="match status" value="1"/>
</dbReference>
<dbReference type="PROSITE" id="PS01248">
    <property type="entry name" value="EGF_LAM_1"/>
    <property type="match status" value="4"/>
</dbReference>
<feature type="coiled-coil region" evidence="14">
    <location>
        <begin position="1492"/>
        <end position="1550"/>
    </location>
</feature>
<feature type="domain" description="Laminin EGF-like" evidence="16">
    <location>
        <begin position="319"/>
        <end position="384"/>
    </location>
</feature>
<dbReference type="InterPro" id="IPR013015">
    <property type="entry name" value="Laminin_IV_B"/>
</dbReference>
<keyword evidence="4" id="KW-0597">Phosphoprotein</keyword>
<dbReference type="FunFam" id="2.10.25.10:FF:000135">
    <property type="entry name" value="Laminin subunit beta 4"/>
    <property type="match status" value="3"/>
</dbReference>
<dbReference type="PROSITE" id="PS51116">
    <property type="entry name" value="LAMININ_IVB"/>
    <property type="match status" value="1"/>
</dbReference>
<keyword evidence="9 14" id="KW-0175">Coiled coil</keyword>
<dbReference type="InterPro" id="IPR008211">
    <property type="entry name" value="Laminin_N"/>
</dbReference>
<feature type="disulfide bond" evidence="13">
    <location>
        <begin position="834"/>
        <end position="843"/>
    </location>
</feature>
<feature type="disulfide bond" evidence="13">
    <location>
        <begin position="882"/>
        <end position="891"/>
    </location>
</feature>
<dbReference type="GO" id="GO:0007411">
    <property type="term" value="P:axon guidance"/>
    <property type="evidence" value="ECO:0007669"/>
    <property type="project" value="TreeGrafter"/>
</dbReference>
<gene>
    <name evidence="19" type="primary">LAMB1</name>
    <name evidence="19" type="synonym">LOC115152291</name>
</gene>
<evidence type="ECO:0000256" key="1">
    <source>
        <dbReference type="ARBA" id="ARBA00004302"/>
    </source>
</evidence>
<feature type="domain" description="Laminin N-terminal" evidence="18">
    <location>
        <begin position="77"/>
        <end position="318"/>
    </location>
</feature>
<dbReference type="InterPro" id="IPR002049">
    <property type="entry name" value="LE_dom"/>
</dbReference>
<evidence type="ECO:0000256" key="11">
    <source>
        <dbReference type="ARBA" id="ARBA00023180"/>
    </source>
</evidence>
<feature type="disulfide bond" evidence="13">
    <location>
        <begin position="863"/>
        <end position="880"/>
    </location>
</feature>
<evidence type="ECO:0000259" key="17">
    <source>
        <dbReference type="PROSITE" id="PS51116"/>
    </source>
</evidence>
<dbReference type="InterPro" id="IPR050440">
    <property type="entry name" value="Laminin/Netrin_ECM"/>
</dbReference>
<evidence type="ECO:0000256" key="13">
    <source>
        <dbReference type="PROSITE-ProRule" id="PRU00460"/>
    </source>
</evidence>
<evidence type="ECO:0000256" key="15">
    <source>
        <dbReference type="SAM" id="MobiDB-lite"/>
    </source>
</evidence>
<evidence type="ECO:0000256" key="6">
    <source>
        <dbReference type="ARBA" id="ARBA00022737"/>
    </source>
</evidence>
<dbReference type="FunFam" id="2.10.25.10:FF:000065">
    <property type="entry name" value="Laminin subunit beta 1"/>
    <property type="match status" value="1"/>
</dbReference>
<feature type="domain" description="Laminin EGF-like" evidence="16">
    <location>
        <begin position="861"/>
        <end position="906"/>
    </location>
</feature>
<evidence type="ECO:0000256" key="2">
    <source>
        <dbReference type="ARBA" id="ARBA00022525"/>
    </source>
</evidence>
<dbReference type="Proteomes" id="UP000472277">
    <property type="component" value="Chromosome 17"/>
</dbReference>
<feature type="domain" description="Laminin EGF-like" evidence="16">
    <location>
        <begin position="994"/>
        <end position="1055"/>
    </location>
</feature>
<feature type="disulfide bond" evidence="13">
    <location>
        <begin position="861"/>
        <end position="873"/>
    </location>
</feature>
<keyword evidence="8" id="KW-0130">Cell adhesion</keyword>
<reference evidence="19" key="1">
    <citation type="submission" date="2025-08" db="UniProtKB">
        <authorList>
            <consortium name="Ensembl"/>
        </authorList>
    </citation>
    <scope>IDENTIFICATION</scope>
</reference>
<evidence type="ECO:0000256" key="5">
    <source>
        <dbReference type="ARBA" id="ARBA00022729"/>
    </source>
</evidence>
<feature type="domain" description="Laminin EGF-like" evidence="16">
    <location>
        <begin position="1099"/>
        <end position="1145"/>
    </location>
</feature>
<dbReference type="FunFam" id="2.10.25.10:FF:000145">
    <property type="entry name" value="Laminin subunit beta 1"/>
    <property type="match status" value="1"/>
</dbReference>
<dbReference type="PROSITE" id="PS51117">
    <property type="entry name" value="LAMININ_NTER"/>
    <property type="match status" value="1"/>
</dbReference>
<keyword evidence="5" id="KW-0732">Signal</keyword>
<evidence type="ECO:0000313" key="19">
    <source>
        <dbReference type="Ensembl" id="ENSSTUP00000076065.1"/>
    </source>
</evidence>
<dbReference type="FunFam" id="2.10.25.10:FF:000101">
    <property type="entry name" value="Laminin subunit beta 1"/>
    <property type="match status" value="1"/>
</dbReference>
<feature type="coiled-coil region" evidence="14">
    <location>
        <begin position="1584"/>
        <end position="1646"/>
    </location>
</feature>
<evidence type="ECO:0000256" key="14">
    <source>
        <dbReference type="SAM" id="Coils"/>
    </source>
</evidence>
<evidence type="ECO:0000259" key="18">
    <source>
        <dbReference type="PROSITE" id="PS51117"/>
    </source>
</evidence>
<dbReference type="PANTHER" id="PTHR10574">
    <property type="entry name" value="NETRIN/LAMININ-RELATED"/>
    <property type="match status" value="1"/>
</dbReference>
<keyword evidence="11" id="KW-0325">Glycoprotein</keyword>
<feature type="disulfide bond" evidence="13">
    <location>
        <begin position="533"/>
        <end position="542"/>
    </location>
</feature>
<evidence type="ECO:0000256" key="9">
    <source>
        <dbReference type="ARBA" id="ARBA00023054"/>
    </source>
</evidence>
<accession>A0A674BY42</accession>
<dbReference type="GO" id="GO:0070831">
    <property type="term" value="P:basement membrane assembly"/>
    <property type="evidence" value="ECO:0007669"/>
    <property type="project" value="TreeGrafter"/>
</dbReference>
<feature type="domain" description="Laminin EGF-like" evidence="16">
    <location>
        <begin position="510"/>
        <end position="561"/>
    </location>
</feature>
<feature type="domain" description="Laminin EGF-like" evidence="16">
    <location>
        <begin position="907"/>
        <end position="956"/>
    </location>
</feature>
<keyword evidence="7" id="KW-0084">Basement membrane</keyword>
<keyword evidence="2" id="KW-0964">Secreted</keyword>
<evidence type="ECO:0000256" key="10">
    <source>
        <dbReference type="ARBA" id="ARBA00023157"/>
    </source>
</evidence>
<dbReference type="Pfam" id="PF21199">
    <property type="entry name" value="LAMININ_IV_B"/>
    <property type="match status" value="1"/>
</dbReference>
<feature type="disulfide bond" evidence="13">
    <location>
        <begin position="813"/>
        <end position="825"/>
    </location>
</feature>
<keyword evidence="20" id="KW-1185">Reference proteome</keyword>
<feature type="domain" description="Laminin EGF-like" evidence="16">
    <location>
        <begin position="451"/>
        <end position="509"/>
    </location>
</feature>
<dbReference type="SMART" id="SM00136">
    <property type="entry name" value="LamNT"/>
    <property type="match status" value="1"/>
</dbReference>
<dbReference type="PRINTS" id="PR00011">
    <property type="entry name" value="EGFLAMININ"/>
</dbReference>
<keyword evidence="12 13" id="KW-0424">Laminin EGF-like domain</keyword>
<dbReference type="Pfam" id="PF00053">
    <property type="entry name" value="EGF_laminin"/>
    <property type="match status" value="9"/>
</dbReference>
<dbReference type="Gene3D" id="2.10.25.10">
    <property type="entry name" value="Laminin"/>
    <property type="match status" value="9"/>
</dbReference>
<evidence type="ECO:0000256" key="7">
    <source>
        <dbReference type="ARBA" id="ARBA00022869"/>
    </source>
</evidence>
<dbReference type="SMART" id="SM00180">
    <property type="entry name" value="EGF_Lam"/>
    <property type="match status" value="11"/>
</dbReference>
<sequence length="1659" mass="182192">LLCACLRRGEEKNSVCSVATRKKPIPILSLEIFDNKTELKQPCLNKSHCSNLPPLCIAAGACVLAQVGIPEFSDVCTEGSCYPATGDLLIGRAHQLSTNSTCGLHRPEPFCIVSHLQDEKKCFLCDSTDAYVKSVVNTTTGHRVENVVTTFAPNRLKTWWQSENGLEKVTIQLNLEAEFHFTHLIMTFKTFRPAAMVIERSADFGKNWQVYRYFAYDCAAAYPAISPGPMQKVDDIICDSHYSDIEPSTEGEVIFRVLDPAFRIEDPYSPRIQNMLKITNLRVKFTKLHTLGDNLLDSRMEIKEKYYYAVYDMVVRGNCFCYGHASECAPVDGAGAGDGVEGMVHGHCMCNHNTMGLNCEKCQDFYHELPWRPAKGRNTNACKKCNCNQHSGSCHFDMAVYVSTGNVSGGVCDECQHNTMGHNCEQCKPFYYQHPERDIRDPSICERRSTCNCDPVGSLNGGICDRMTDVSSGLITGQCRCKPNVEGERCDQCQQAHYGLGDHPLGCLACTCNTLGTVPGGSPCHTDSGDCFCKSLVTGRECDQCMPQHWGLSNDMDGCRPCDCDLGGALNNDCSQETGQCACREHMFGRRCDQVESGFYFIALDHYTYEAEDAKPRPQDRSPTWTGIGFVNVPEGAYLEFSIDNIPHSMEYDVLIRYEPQLPDQWEEVLMTVMRPSLISADSRCANTMPDDDNQMISLHPGSRYVVLPRPVCFEAGMNYTVRLSLPLYSALSDVQSPYTLIDSIVLMPHCKNLEIFTGSVGGDVATNSAWDTFQRYRCLENSQSVVKTPSTDICRNFIFSVSALLHQGAKACQCDPQGALSTVCDASGGQCQCRPNVVGRNCDKCAPGTYLFGPSGCRPCDCNPQGSEDAFCHEATGQCVCIPGAYSRQCDRCLPGHWGFPNCRLCTCNGHTEQCDPYSGKCLGCREQTTGHNCERCLDGYYGDPVLGSGDHCRLCMCPDGPRSGRQFASGCYRGLDSPYQVFCICSPGYRECVCNHLGTNPATCPAVGDCHCDLGSGQCQCLPNVVGQHCDQCAPDTWNMASETGCDACDCDPNHSFGTSCNELSGQCSCKPGFGGKTCRECRELFWGEPEVKCNACDCDSRGIAEQQCNKANGHCVCVEGVSGPRCDVCTRGYSGTFPYCERCHQCFADWDLVVGQLTNQTHRLVNKVNTIKASGITGPYKHTIDNMEQSAGAIRTILAQNPATQPLSEIQQLLEQATYIMSISIILPFVNSVTFNIVFVMTGATDSVTKYYQQSLAADARANASTSGPGNPVESSAILRKATEDKMNDTREEFHRRQEEHAKRLDDLAGQLETLDLSELSVKTCGSPADGACVDSQCGGLSCVDSKGNRRCGGEGCDGLVTLANNACGQARQNEIPPTNSPLVPNLSVCDQVSEAKVKADEAKLSAQNVLLKTNGTKQRVDQSNEELRSLIRQIRDFLTQDAADLESIEAVANEVLAMQMPTTPAQLQTLTDEIRERVGDLAHVETILNQSSDDIQRAESLLEQARRVSKEATDVRDTAEMVKQVLEEAERAQSAAAKAIKQATTDIKSTNDLLTSDLDSELKDKYSTVEDLITQKAGGVADAKKRAELLQQEAKDLLLQASDKLQLLKDLEKSYEDNQKTLEDKANQLVDLEKSIKELLQEISHKVTVYSTCLF</sequence>
<dbReference type="GO" id="GO:0009887">
    <property type="term" value="P:animal organ morphogenesis"/>
    <property type="evidence" value="ECO:0007669"/>
    <property type="project" value="TreeGrafter"/>
</dbReference>
<feature type="disulfide bond" evidence="13">
    <location>
        <begin position="926"/>
        <end position="935"/>
    </location>
</feature>
<dbReference type="GO" id="GO:0009888">
    <property type="term" value="P:tissue development"/>
    <property type="evidence" value="ECO:0007669"/>
    <property type="project" value="TreeGrafter"/>
</dbReference>
<dbReference type="SMART" id="SM00181">
    <property type="entry name" value="EGF"/>
    <property type="match status" value="7"/>
</dbReference>
<dbReference type="GO" id="GO:0034446">
    <property type="term" value="P:substrate adhesion-dependent cell spreading"/>
    <property type="evidence" value="ECO:0007669"/>
    <property type="project" value="TreeGrafter"/>
</dbReference>
<dbReference type="Pfam" id="PF23219">
    <property type="entry name" value="LAMB1"/>
    <property type="match status" value="1"/>
</dbReference>
<feature type="compositionally biased region" description="Basic and acidic residues" evidence="15">
    <location>
        <begin position="1284"/>
        <end position="1304"/>
    </location>
</feature>
<dbReference type="CDD" id="cd00055">
    <property type="entry name" value="EGF_Lam"/>
    <property type="match status" value="11"/>
</dbReference>
<keyword evidence="6" id="KW-0677">Repeat</keyword>
<dbReference type="FunFam" id="2.10.25.10:FF:000280">
    <property type="entry name" value="Laminin subunit beta 4"/>
    <property type="match status" value="1"/>
</dbReference>
<dbReference type="GO" id="GO:0043256">
    <property type="term" value="C:laminin complex"/>
    <property type="evidence" value="ECO:0007669"/>
    <property type="project" value="TreeGrafter"/>
</dbReference>
<feature type="domain" description="Laminin IV type B" evidence="17">
    <location>
        <begin position="601"/>
        <end position="807"/>
    </location>
</feature>
<feature type="disulfide bond" evidence="13">
    <location>
        <begin position="545"/>
        <end position="559"/>
    </location>
</feature>
<evidence type="ECO:0000259" key="16">
    <source>
        <dbReference type="PROSITE" id="PS50027"/>
    </source>
</evidence>
<dbReference type="FunFam" id="2.60.120.260:FF:000010">
    <property type="entry name" value="Laminin subunit beta 1"/>
    <property type="match status" value="1"/>
</dbReference>
<keyword evidence="3" id="KW-0272">Extracellular matrix</keyword>
<feature type="disulfide bond" evidence="13">
    <location>
        <begin position="815"/>
        <end position="832"/>
    </location>
</feature>
<comment type="subcellular location">
    <subcellularLocation>
        <location evidence="1">Secreted</location>
        <location evidence="1">Extracellular space</location>
        <location evidence="1">Extracellular matrix</location>
        <location evidence="1">Basement membrane</location>
    </subcellularLocation>
</comment>
<dbReference type="Gene3D" id="2.170.300.10">
    <property type="entry name" value="Tie2 ligand-binding domain superfamily"/>
    <property type="match status" value="1"/>
</dbReference>
<dbReference type="FunFam" id="2.170.300.10:FF:000001">
    <property type="entry name" value="Laminin subunit beta-1"/>
    <property type="match status" value="1"/>
</dbReference>
<feature type="disulfide bond" evidence="13">
    <location>
        <begin position="481"/>
        <end position="490"/>
    </location>
</feature>
<name>A0A674BY42_SALTR</name>
<feature type="disulfide bond" evidence="13">
    <location>
        <begin position="1120"/>
        <end position="1129"/>
    </location>
</feature>
<feature type="region of interest" description="Disordered" evidence="15">
    <location>
        <begin position="1265"/>
        <end position="1304"/>
    </location>
</feature>
<dbReference type="FunFam" id="2.10.25.10:FF:000011">
    <property type="entry name" value="Cadherin EGF LAG seven-pass G-type receptor"/>
    <property type="match status" value="2"/>
</dbReference>
<organism evidence="19 20">
    <name type="scientific">Salmo trutta</name>
    <name type="common">Brown trout</name>
    <dbReference type="NCBI Taxonomy" id="8032"/>
    <lineage>
        <taxon>Eukaryota</taxon>
        <taxon>Metazoa</taxon>
        <taxon>Chordata</taxon>
        <taxon>Craniata</taxon>
        <taxon>Vertebrata</taxon>
        <taxon>Euteleostomi</taxon>
        <taxon>Actinopterygii</taxon>
        <taxon>Neopterygii</taxon>
        <taxon>Teleostei</taxon>
        <taxon>Protacanthopterygii</taxon>
        <taxon>Salmoniformes</taxon>
        <taxon>Salmonidae</taxon>
        <taxon>Salmoninae</taxon>
        <taxon>Salmo</taxon>
    </lineage>
</organism>
<feature type="domain" description="Laminin EGF-like" evidence="16">
    <location>
        <begin position="813"/>
        <end position="860"/>
    </location>
</feature>
<dbReference type="Pfam" id="PF24973">
    <property type="entry name" value="EGF_LMN_ATRN"/>
    <property type="match status" value="2"/>
</dbReference>
<dbReference type="InterPro" id="IPR056558">
    <property type="entry name" value="LAMB1-4_helical"/>
</dbReference>
<feature type="disulfide bond" evidence="13">
    <location>
        <begin position="493"/>
        <end position="507"/>
    </location>
</feature>
<dbReference type="GeneTree" id="ENSGT00940000156003"/>
<dbReference type="Ensembl" id="ENSSTUT00000080847.1">
    <property type="protein sequence ID" value="ENSSTUP00000076065.1"/>
    <property type="gene ID" value="ENSSTUG00000025697.1"/>
</dbReference>
<dbReference type="InterPro" id="IPR000742">
    <property type="entry name" value="EGF"/>
</dbReference>
<feature type="disulfide bond" evidence="13">
    <location>
        <begin position="1099"/>
        <end position="1111"/>
    </location>
</feature>
<evidence type="ECO:0000256" key="12">
    <source>
        <dbReference type="ARBA" id="ARBA00023292"/>
    </source>
</evidence>
<comment type="caution">
    <text evidence="13">Lacks conserved residue(s) required for the propagation of feature annotation.</text>
</comment>
<evidence type="ECO:0000256" key="4">
    <source>
        <dbReference type="ARBA" id="ARBA00022553"/>
    </source>
</evidence>
<dbReference type="PROSITE" id="PS50027">
    <property type="entry name" value="EGF_LAM_2"/>
    <property type="match status" value="8"/>
</dbReference>
<feature type="disulfide bond" evidence="13">
    <location>
        <begin position="350"/>
        <end position="359"/>
    </location>
</feature>
<dbReference type="CDD" id="cd22300">
    <property type="entry name" value="cc_LAMB1_C"/>
    <property type="match status" value="1"/>
</dbReference>
<evidence type="ECO:0000256" key="3">
    <source>
        <dbReference type="ARBA" id="ARBA00022530"/>
    </source>
</evidence>
<proteinExistence type="predicted"/>
<keyword evidence="10 13" id="KW-1015">Disulfide bond</keyword>
<dbReference type="Pfam" id="PF00055">
    <property type="entry name" value="Laminin_N"/>
    <property type="match status" value="1"/>
</dbReference>
<evidence type="ECO:0000256" key="8">
    <source>
        <dbReference type="ARBA" id="ARBA00022889"/>
    </source>
</evidence>
<dbReference type="SUPFAM" id="SSF57196">
    <property type="entry name" value="EGF/Laminin"/>
    <property type="match status" value="10"/>
</dbReference>
<dbReference type="FunFam" id="2.170.300.10:FF:000004">
    <property type="entry name" value="Laminin subunit beta 1"/>
    <property type="match status" value="1"/>
</dbReference>
<feature type="disulfide bond" evidence="13">
    <location>
        <begin position="1023"/>
        <end position="1032"/>
    </location>
</feature>
<reference evidence="19" key="2">
    <citation type="submission" date="2025-09" db="UniProtKB">
        <authorList>
            <consortium name="Ensembl"/>
        </authorList>
    </citation>
    <scope>IDENTIFICATION</scope>
</reference>
<protein>
    <submittedName>
        <fullName evidence="19">Laminin, beta 1a</fullName>
    </submittedName>
</protein>